<dbReference type="PANTHER" id="PTHR36698">
    <property type="entry name" value="BLL5892 PROTEIN"/>
    <property type="match status" value="1"/>
</dbReference>
<proteinExistence type="predicted"/>
<name>A0A7W0CAZ4_9BACT</name>
<sequence>MQSVRTKFSVGLFVIIGITAVILVILWLGMAQYFQEGHKYTAYFDESVQGLSQDAAVKYRGVNVGRVEQINVAPDGRLIEIVFTLDKTLRNTTNLVAQIKSVGITGIMFVELERQAPDKLVTVPEYDFEPKHPVVATRPSEMKQLLSDINEILGSIKEVDVEGISVQLSQLLEKSNQLLDTQRWSRLRSSAEESLQNINGLITDTRKAVNQIDATINTSAGRFDSAVNQVGKAAETADDLFARGSASLDGAEVRIREYDRQMADIMEELREAATGINSLINQLERQPSQILYGRPVPEKPMEPEIRPETK</sequence>
<evidence type="ECO:0000259" key="4">
    <source>
        <dbReference type="Pfam" id="PF02470"/>
    </source>
</evidence>
<comment type="caution">
    <text evidence="5">The sequence shown here is derived from an EMBL/GenBank/DDBJ whole genome shotgun (WGS) entry which is preliminary data.</text>
</comment>
<dbReference type="SUPFAM" id="SSF58104">
    <property type="entry name" value="Methyl-accepting chemotaxis protein (MCP) signaling domain"/>
    <property type="match status" value="1"/>
</dbReference>
<keyword evidence="1" id="KW-0175">Coiled coil</keyword>
<feature type="coiled-coil region" evidence="1">
    <location>
        <begin position="248"/>
        <end position="286"/>
    </location>
</feature>
<keyword evidence="6" id="KW-1185">Reference proteome</keyword>
<dbReference type="Proteomes" id="UP000525298">
    <property type="component" value="Unassembled WGS sequence"/>
</dbReference>
<dbReference type="Pfam" id="PF02470">
    <property type="entry name" value="MlaD"/>
    <property type="match status" value="1"/>
</dbReference>
<dbReference type="AlphaFoldDB" id="A0A7W0CAZ4"/>
<dbReference type="RefSeq" id="WP_181552041.1">
    <property type="nucleotide sequence ID" value="NZ_JACDUS010000009.1"/>
</dbReference>
<keyword evidence="3" id="KW-0812">Transmembrane</keyword>
<feature type="compositionally biased region" description="Basic and acidic residues" evidence="2">
    <location>
        <begin position="296"/>
        <end position="310"/>
    </location>
</feature>
<dbReference type="Gene3D" id="1.10.287.950">
    <property type="entry name" value="Methyl-accepting chemotaxis protein"/>
    <property type="match status" value="1"/>
</dbReference>
<keyword evidence="3" id="KW-1133">Transmembrane helix</keyword>
<evidence type="ECO:0000313" key="5">
    <source>
        <dbReference type="EMBL" id="MBA2882405.1"/>
    </source>
</evidence>
<evidence type="ECO:0000256" key="1">
    <source>
        <dbReference type="SAM" id="Coils"/>
    </source>
</evidence>
<organism evidence="5 6">
    <name type="scientific">Desulfosalsimonas propionicica</name>
    <dbReference type="NCBI Taxonomy" id="332175"/>
    <lineage>
        <taxon>Bacteria</taxon>
        <taxon>Pseudomonadati</taxon>
        <taxon>Thermodesulfobacteriota</taxon>
        <taxon>Desulfobacteria</taxon>
        <taxon>Desulfobacterales</taxon>
        <taxon>Desulfosalsimonadaceae</taxon>
        <taxon>Desulfosalsimonas</taxon>
    </lineage>
</organism>
<gene>
    <name evidence="5" type="ORF">HNR65_002752</name>
</gene>
<reference evidence="5 6" key="1">
    <citation type="submission" date="2020-07" db="EMBL/GenBank/DDBJ databases">
        <title>Genomic Encyclopedia of Type Strains, Phase IV (KMG-IV): sequencing the most valuable type-strain genomes for metagenomic binning, comparative biology and taxonomic classification.</title>
        <authorList>
            <person name="Goeker M."/>
        </authorList>
    </citation>
    <scope>NUCLEOTIDE SEQUENCE [LARGE SCALE GENOMIC DNA]</scope>
    <source>
        <strain evidence="5 6">DSM 17721</strain>
    </source>
</reference>
<evidence type="ECO:0000256" key="3">
    <source>
        <dbReference type="SAM" id="Phobius"/>
    </source>
</evidence>
<protein>
    <submittedName>
        <fullName evidence="5">Phospholipid/cholesterol/gamma-HCH transport system substrate-binding protein</fullName>
    </submittedName>
</protein>
<feature type="region of interest" description="Disordered" evidence="2">
    <location>
        <begin position="290"/>
        <end position="310"/>
    </location>
</feature>
<keyword evidence="3" id="KW-0472">Membrane</keyword>
<dbReference type="PANTHER" id="PTHR36698:SF2">
    <property type="entry name" value="MCE_MLAD DOMAIN-CONTAINING PROTEIN"/>
    <property type="match status" value="1"/>
</dbReference>
<evidence type="ECO:0000313" key="6">
    <source>
        <dbReference type="Proteomes" id="UP000525298"/>
    </source>
</evidence>
<feature type="transmembrane region" description="Helical" evidence="3">
    <location>
        <begin position="12"/>
        <end position="34"/>
    </location>
</feature>
<dbReference type="InterPro" id="IPR003399">
    <property type="entry name" value="Mce/MlaD"/>
</dbReference>
<dbReference type="EMBL" id="JACDUS010000009">
    <property type="protein sequence ID" value="MBA2882405.1"/>
    <property type="molecule type" value="Genomic_DNA"/>
</dbReference>
<feature type="domain" description="Mce/MlaD" evidence="4">
    <location>
        <begin position="37"/>
        <end position="113"/>
    </location>
</feature>
<evidence type="ECO:0000256" key="2">
    <source>
        <dbReference type="SAM" id="MobiDB-lite"/>
    </source>
</evidence>
<accession>A0A7W0CAZ4</accession>